<organism evidence="2 3">
    <name type="scientific">Pseudocercospora fijiensis (strain CIRAD86)</name>
    <name type="common">Black leaf streak disease fungus</name>
    <name type="synonym">Mycosphaerella fijiensis</name>
    <dbReference type="NCBI Taxonomy" id="383855"/>
    <lineage>
        <taxon>Eukaryota</taxon>
        <taxon>Fungi</taxon>
        <taxon>Dikarya</taxon>
        <taxon>Ascomycota</taxon>
        <taxon>Pezizomycotina</taxon>
        <taxon>Dothideomycetes</taxon>
        <taxon>Dothideomycetidae</taxon>
        <taxon>Mycosphaerellales</taxon>
        <taxon>Mycosphaerellaceae</taxon>
        <taxon>Pseudocercospora</taxon>
    </lineage>
</organism>
<evidence type="ECO:0000313" key="3">
    <source>
        <dbReference type="Proteomes" id="UP000016932"/>
    </source>
</evidence>
<reference evidence="2 3" key="1">
    <citation type="journal article" date="2012" name="PLoS Pathog.">
        <title>Diverse lifestyles and strategies of plant pathogenesis encoded in the genomes of eighteen Dothideomycetes fungi.</title>
        <authorList>
            <person name="Ohm R.A."/>
            <person name="Feau N."/>
            <person name="Henrissat B."/>
            <person name="Schoch C.L."/>
            <person name="Horwitz B.A."/>
            <person name="Barry K.W."/>
            <person name="Condon B.J."/>
            <person name="Copeland A.C."/>
            <person name="Dhillon B."/>
            <person name="Glaser F."/>
            <person name="Hesse C.N."/>
            <person name="Kosti I."/>
            <person name="LaButti K."/>
            <person name="Lindquist E.A."/>
            <person name="Lucas S."/>
            <person name="Salamov A.A."/>
            <person name="Bradshaw R.E."/>
            <person name="Ciuffetti L."/>
            <person name="Hamelin R.C."/>
            <person name="Kema G.H.J."/>
            <person name="Lawrence C."/>
            <person name="Scott J.A."/>
            <person name="Spatafora J.W."/>
            <person name="Turgeon B.G."/>
            <person name="de Wit P.J.G.M."/>
            <person name="Zhong S."/>
            <person name="Goodwin S.B."/>
            <person name="Grigoriev I.V."/>
        </authorList>
    </citation>
    <scope>NUCLEOTIDE SEQUENCE [LARGE SCALE GENOMIC DNA]</scope>
    <source>
        <strain evidence="2 3">CIRAD86</strain>
    </source>
</reference>
<dbReference type="InterPro" id="IPR029226">
    <property type="entry name" value="Ecp2-like"/>
</dbReference>
<accession>M3B3B1</accession>
<dbReference type="AlphaFoldDB" id="M3B3B1"/>
<evidence type="ECO:0000259" key="1">
    <source>
        <dbReference type="Pfam" id="PF14856"/>
    </source>
</evidence>
<feature type="domain" description="Ecp2 effector protein-like" evidence="1">
    <location>
        <begin position="2"/>
        <end position="89"/>
    </location>
</feature>
<dbReference type="SMR" id="M3B3B1"/>
<gene>
    <name evidence="2" type="ORF">MYCFIDRAFT_102479</name>
</gene>
<proteinExistence type="predicted"/>
<dbReference type="GeneID" id="19330048"/>
<dbReference type="OrthoDB" id="3648775at2759"/>
<name>M3B3B1_PSEFD</name>
<dbReference type="HOGENOM" id="CLU_2460842_0_0_1"/>
<protein>
    <recommendedName>
        <fullName evidence="1">Ecp2 effector protein-like domain-containing protein</fullName>
    </recommendedName>
</protein>
<sequence length="89" mass="9378">NDCGDSSFVKVTMSNRPLVADCQQLVANLAGNQEWRVTTSGVQVAVYQTCAFNAVSFGGDSIIGNADVIDLINDSISKFEDNGYVGAQG</sequence>
<evidence type="ECO:0000313" key="2">
    <source>
        <dbReference type="EMBL" id="EME83862.1"/>
    </source>
</evidence>
<dbReference type="eggNOG" id="ENOG502SU56">
    <property type="taxonomic scope" value="Eukaryota"/>
</dbReference>
<dbReference type="RefSeq" id="XP_007924488.1">
    <property type="nucleotide sequence ID" value="XM_007926297.1"/>
</dbReference>
<dbReference type="STRING" id="383855.M3B3B1"/>
<dbReference type="Proteomes" id="UP000016932">
    <property type="component" value="Unassembled WGS sequence"/>
</dbReference>
<dbReference type="VEuPathDB" id="FungiDB:MYCFIDRAFT_102479"/>
<feature type="non-terminal residue" evidence="2">
    <location>
        <position position="89"/>
    </location>
</feature>
<dbReference type="KEGG" id="pfj:MYCFIDRAFT_102479"/>
<feature type="non-terminal residue" evidence="2">
    <location>
        <position position="1"/>
    </location>
</feature>
<keyword evidence="3" id="KW-1185">Reference proteome</keyword>
<dbReference type="EMBL" id="KB446557">
    <property type="protein sequence ID" value="EME83862.1"/>
    <property type="molecule type" value="Genomic_DNA"/>
</dbReference>
<dbReference type="Pfam" id="PF14856">
    <property type="entry name" value="Hce2"/>
    <property type="match status" value="1"/>
</dbReference>